<evidence type="ECO:0000313" key="4">
    <source>
        <dbReference type="Proteomes" id="UP001370348"/>
    </source>
</evidence>
<evidence type="ECO:0000313" key="3">
    <source>
        <dbReference type="EMBL" id="WXB14725.1"/>
    </source>
</evidence>
<feature type="compositionally biased region" description="Pro residues" evidence="1">
    <location>
        <begin position="295"/>
        <end position="304"/>
    </location>
</feature>
<protein>
    <submittedName>
        <fullName evidence="3">CHAD domain-containing protein</fullName>
    </submittedName>
</protein>
<dbReference type="SMART" id="SM00880">
    <property type="entry name" value="CHAD"/>
    <property type="match status" value="1"/>
</dbReference>
<dbReference type="InterPro" id="IPR038186">
    <property type="entry name" value="CHAD_dom_sf"/>
</dbReference>
<dbReference type="Proteomes" id="UP001370348">
    <property type="component" value="Chromosome"/>
</dbReference>
<feature type="region of interest" description="Disordered" evidence="1">
    <location>
        <begin position="285"/>
        <end position="304"/>
    </location>
</feature>
<dbReference type="Pfam" id="PF05235">
    <property type="entry name" value="CHAD"/>
    <property type="match status" value="1"/>
</dbReference>
<gene>
    <name evidence="3" type="ORF">LZC94_43740</name>
</gene>
<dbReference type="Gene3D" id="1.40.20.10">
    <property type="entry name" value="CHAD domain"/>
    <property type="match status" value="1"/>
</dbReference>
<dbReference type="PANTHER" id="PTHR39339:SF1">
    <property type="entry name" value="CHAD DOMAIN-CONTAINING PROTEIN"/>
    <property type="match status" value="1"/>
</dbReference>
<dbReference type="PANTHER" id="PTHR39339">
    <property type="entry name" value="SLR1444 PROTEIN"/>
    <property type="match status" value="1"/>
</dbReference>
<dbReference type="RefSeq" id="WP_394824350.1">
    <property type="nucleotide sequence ID" value="NZ_CP089984.1"/>
</dbReference>
<dbReference type="EMBL" id="CP089984">
    <property type="protein sequence ID" value="WXB14725.1"/>
    <property type="molecule type" value="Genomic_DNA"/>
</dbReference>
<name>A0ABZ2LWK9_9BACT</name>
<reference evidence="3 4" key="1">
    <citation type="submission" date="2021-12" db="EMBL/GenBank/DDBJ databases">
        <title>Discovery of the Pendulisporaceae a myxobacterial family with distinct sporulation behavior and unique specialized metabolism.</title>
        <authorList>
            <person name="Garcia R."/>
            <person name="Popoff A."/>
            <person name="Bader C.D."/>
            <person name="Loehr J."/>
            <person name="Walesch S."/>
            <person name="Walt C."/>
            <person name="Boldt J."/>
            <person name="Bunk B."/>
            <person name="Haeckl F.J.F.P.J."/>
            <person name="Gunesch A.P."/>
            <person name="Birkelbach J."/>
            <person name="Nuebel U."/>
            <person name="Pietschmann T."/>
            <person name="Bach T."/>
            <person name="Mueller R."/>
        </authorList>
    </citation>
    <scope>NUCLEOTIDE SEQUENCE [LARGE SCALE GENOMIC DNA]</scope>
    <source>
        <strain evidence="3 4">MSr11954</strain>
    </source>
</reference>
<evidence type="ECO:0000256" key="1">
    <source>
        <dbReference type="SAM" id="MobiDB-lite"/>
    </source>
</evidence>
<dbReference type="PROSITE" id="PS51708">
    <property type="entry name" value="CHAD"/>
    <property type="match status" value="1"/>
</dbReference>
<evidence type="ECO:0000259" key="2">
    <source>
        <dbReference type="PROSITE" id="PS51708"/>
    </source>
</evidence>
<organism evidence="3 4">
    <name type="scientific">Pendulispora albinea</name>
    <dbReference type="NCBI Taxonomy" id="2741071"/>
    <lineage>
        <taxon>Bacteria</taxon>
        <taxon>Pseudomonadati</taxon>
        <taxon>Myxococcota</taxon>
        <taxon>Myxococcia</taxon>
        <taxon>Myxococcales</taxon>
        <taxon>Sorangiineae</taxon>
        <taxon>Pendulisporaceae</taxon>
        <taxon>Pendulispora</taxon>
    </lineage>
</organism>
<keyword evidence="4" id="KW-1185">Reference proteome</keyword>
<dbReference type="InterPro" id="IPR007899">
    <property type="entry name" value="CHAD_dom"/>
</dbReference>
<sequence>MDGTTPLPELAHVATDLPEPHPLVPASAHVGAKLRALDEGVREGAQRIITGADPEAVHDFRVYLRQLRTLLKLARPLYSRHLADAVRTSFVEIHRATGALRDEEALEETFAALTVRHPAFDAWKKRRATRARGLRRTVIARVSSKDLAHAEDMLHALLILPVHPKRERDLQWFARRKVEVALTNAERLARKEKYQPEELHALRIACKQLRYTVEFFDEALPEPLRALRKPAVKLQKVLGDVHDLDVALVVMQRQHALPATVRTRILRELSTRRAEKVAAFEALRAPLPPNGAGEPPAPAPALAR</sequence>
<proteinExistence type="predicted"/>
<feature type="domain" description="CHAD" evidence="2">
    <location>
        <begin position="19"/>
        <end position="288"/>
    </location>
</feature>
<accession>A0ABZ2LWK9</accession>